<sequence length="319" mass="36014">MVPGGVKRERSVETEDPHSSKRQRVSPPPNPNDPKWPRRCFAKTGSSGSSQSSTESIHGMSESDKVDVTKSAVIDKFRRDGEALVEWLDNPEAPGCPVQLSTLTFQDLIWAKLKKDRYQVVMRSWSQPPRGHMNDLSQLGLPVAAVYRSVWVRRHGLDGGGHRRFSEFSNMTVEGAIIGEAIFRYHGYNWSDIALAQYKMDFNIDTLKHIYFAGVVNVQTYPYVRDVIYNENDLPFKSTSMPCVWHYASRRYREIMGTRIGKSAACLVLGAWPRGTHRIERIQTWVSGGDALEIRFDIVDIVDQAASNLGNLALPSDLE</sequence>
<dbReference type="Proteomes" id="UP001153618">
    <property type="component" value="Unassembled WGS sequence"/>
</dbReference>
<gene>
    <name evidence="2" type="ORF">POLS_LOCUS2545</name>
</gene>
<proteinExistence type="predicted"/>
<feature type="compositionally biased region" description="Low complexity" evidence="1">
    <location>
        <begin position="44"/>
        <end position="56"/>
    </location>
</feature>
<feature type="compositionally biased region" description="Basic and acidic residues" evidence="1">
    <location>
        <begin position="1"/>
        <end position="19"/>
    </location>
</feature>
<name>A0A9W4HIM2_PENOL</name>
<protein>
    <submittedName>
        <fullName evidence="2">Uncharacterized protein</fullName>
    </submittedName>
</protein>
<organism evidence="2 3">
    <name type="scientific">Penicillium olsonii</name>
    <dbReference type="NCBI Taxonomy" id="99116"/>
    <lineage>
        <taxon>Eukaryota</taxon>
        <taxon>Fungi</taxon>
        <taxon>Dikarya</taxon>
        <taxon>Ascomycota</taxon>
        <taxon>Pezizomycotina</taxon>
        <taxon>Eurotiomycetes</taxon>
        <taxon>Eurotiomycetidae</taxon>
        <taxon>Eurotiales</taxon>
        <taxon>Aspergillaceae</taxon>
        <taxon>Penicillium</taxon>
    </lineage>
</organism>
<comment type="caution">
    <text evidence="2">The sequence shown here is derived from an EMBL/GenBank/DDBJ whole genome shotgun (WGS) entry which is preliminary data.</text>
</comment>
<reference evidence="2" key="1">
    <citation type="submission" date="2021-07" db="EMBL/GenBank/DDBJ databases">
        <authorList>
            <person name="Branca A.L. A."/>
        </authorList>
    </citation>
    <scope>NUCLEOTIDE SEQUENCE</scope>
</reference>
<dbReference type="AlphaFoldDB" id="A0A9W4HIM2"/>
<dbReference type="EMBL" id="CAJVOS010000015">
    <property type="protein sequence ID" value="CAG8025160.1"/>
    <property type="molecule type" value="Genomic_DNA"/>
</dbReference>
<dbReference type="OrthoDB" id="4327467at2759"/>
<evidence type="ECO:0000313" key="2">
    <source>
        <dbReference type="EMBL" id="CAG8025160.1"/>
    </source>
</evidence>
<keyword evidence="3" id="KW-1185">Reference proteome</keyword>
<evidence type="ECO:0000256" key="1">
    <source>
        <dbReference type="SAM" id="MobiDB-lite"/>
    </source>
</evidence>
<evidence type="ECO:0000313" key="3">
    <source>
        <dbReference type="Proteomes" id="UP001153618"/>
    </source>
</evidence>
<feature type="region of interest" description="Disordered" evidence="1">
    <location>
        <begin position="1"/>
        <end position="65"/>
    </location>
</feature>
<accession>A0A9W4HIM2</accession>